<reference evidence="2 3" key="1">
    <citation type="submission" date="2019-05" db="EMBL/GenBank/DDBJ databases">
        <title>Another draft genome of Portunus trituberculatus and its Hox gene families provides insights of decapod evolution.</title>
        <authorList>
            <person name="Jeong J.-H."/>
            <person name="Song I."/>
            <person name="Kim S."/>
            <person name="Choi T."/>
            <person name="Kim D."/>
            <person name="Ryu S."/>
            <person name="Kim W."/>
        </authorList>
    </citation>
    <scope>NUCLEOTIDE SEQUENCE [LARGE SCALE GENOMIC DNA]</scope>
    <source>
        <tissue evidence="2">Muscle</tissue>
    </source>
</reference>
<protein>
    <submittedName>
        <fullName evidence="2">Uncharacterized protein</fullName>
    </submittedName>
</protein>
<comment type="caution">
    <text evidence="2">The sequence shown here is derived from an EMBL/GenBank/DDBJ whole genome shotgun (WGS) entry which is preliminary data.</text>
</comment>
<proteinExistence type="predicted"/>
<organism evidence="2 3">
    <name type="scientific">Portunus trituberculatus</name>
    <name type="common">Swimming crab</name>
    <name type="synonym">Neptunus trituberculatus</name>
    <dbReference type="NCBI Taxonomy" id="210409"/>
    <lineage>
        <taxon>Eukaryota</taxon>
        <taxon>Metazoa</taxon>
        <taxon>Ecdysozoa</taxon>
        <taxon>Arthropoda</taxon>
        <taxon>Crustacea</taxon>
        <taxon>Multicrustacea</taxon>
        <taxon>Malacostraca</taxon>
        <taxon>Eumalacostraca</taxon>
        <taxon>Eucarida</taxon>
        <taxon>Decapoda</taxon>
        <taxon>Pleocyemata</taxon>
        <taxon>Brachyura</taxon>
        <taxon>Eubrachyura</taxon>
        <taxon>Portunoidea</taxon>
        <taxon>Portunidae</taxon>
        <taxon>Portuninae</taxon>
        <taxon>Portunus</taxon>
    </lineage>
</organism>
<evidence type="ECO:0000313" key="2">
    <source>
        <dbReference type="EMBL" id="MPC93526.1"/>
    </source>
</evidence>
<gene>
    <name evidence="2" type="ORF">E2C01_088658</name>
</gene>
<dbReference type="OrthoDB" id="6351372at2759"/>
<keyword evidence="1" id="KW-0175">Coiled coil</keyword>
<feature type="coiled-coil region" evidence="1">
    <location>
        <begin position="2"/>
        <end position="29"/>
    </location>
</feature>
<name>A0A5B7JH49_PORTR</name>
<accession>A0A5B7JH49</accession>
<dbReference type="EMBL" id="VSRR010095151">
    <property type="protein sequence ID" value="MPC93526.1"/>
    <property type="molecule type" value="Genomic_DNA"/>
</dbReference>
<evidence type="ECO:0000313" key="3">
    <source>
        <dbReference type="Proteomes" id="UP000324222"/>
    </source>
</evidence>
<dbReference type="Proteomes" id="UP000324222">
    <property type="component" value="Unassembled WGS sequence"/>
</dbReference>
<dbReference type="AlphaFoldDB" id="A0A5B7JH49"/>
<keyword evidence="3" id="KW-1185">Reference proteome</keyword>
<evidence type="ECO:0000256" key="1">
    <source>
        <dbReference type="SAM" id="Coils"/>
    </source>
</evidence>
<sequence>MSFSSQEQNQKLRKQIEMLKDQNMKLDERRKTDTQGFQSSIRLLKDDMKTVVHQMYKLTMAFSGDTIPVDFTVLNEMQAVATLVRAVQNTISEARRRALRGECDLVCAGEL</sequence>